<reference evidence="2 3" key="1">
    <citation type="submission" date="2019-12" db="EMBL/GenBank/DDBJ databases">
        <title>Genomic-based taxomic classification of the family Erythrobacteraceae.</title>
        <authorList>
            <person name="Xu L."/>
        </authorList>
    </citation>
    <scope>NUCLEOTIDE SEQUENCE [LARGE SCALE GENOMIC DNA]</scope>
    <source>
        <strain evidence="2 3">JCM 16677</strain>
    </source>
</reference>
<proteinExistence type="predicted"/>
<evidence type="ECO:0000313" key="2">
    <source>
        <dbReference type="EMBL" id="MXP33690.1"/>
    </source>
</evidence>
<evidence type="ECO:0000313" key="1">
    <source>
        <dbReference type="EMBL" id="MXP30930.1"/>
    </source>
</evidence>
<dbReference type="Pfam" id="PF05673">
    <property type="entry name" value="DUF815"/>
    <property type="match status" value="1"/>
</dbReference>
<comment type="caution">
    <text evidence="2">The sequence shown here is derived from an EMBL/GenBank/DDBJ whole genome shotgun (WGS) entry which is preliminary data.</text>
</comment>
<evidence type="ECO:0000313" key="3">
    <source>
        <dbReference type="Proteomes" id="UP000446786"/>
    </source>
</evidence>
<dbReference type="CDD" id="cd00009">
    <property type="entry name" value="AAA"/>
    <property type="match status" value="1"/>
</dbReference>
<dbReference type="Proteomes" id="UP000446786">
    <property type="component" value="Unassembled WGS sequence"/>
</dbReference>
<organism evidence="2 3">
    <name type="scientific">Parerythrobacter jejuensis</name>
    <dbReference type="NCBI Taxonomy" id="795812"/>
    <lineage>
        <taxon>Bacteria</taxon>
        <taxon>Pseudomonadati</taxon>
        <taxon>Pseudomonadota</taxon>
        <taxon>Alphaproteobacteria</taxon>
        <taxon>Sphingomonadales</taxon>
        <taxon>Erythrobacteraceae</taxon>
        <taxon>Parerythrobacter</taxon>
    </lineage>
</organism>
<dbReference type="PANTHER" id="PTHR42935:SF1">
    <property type="entry name" value="SLR0930 PROTEIN"/>
    <property type="match status" value="1"/>
</dbReference>
<dbReference type="Gene3D" id="3.40.50.300">
    <property type="entry name" value="P-loop containing nucleotide triphosphate hydrolases"/>
    <property type="match status" value="1"/>
</dbReference>
<dbReference type="EMBL" id="WTYE01000001">
    <property type="protein sequence ID" value="MXP33690.1"/>
    <property type="molecule type" value="Genomic_DNA"/>
</dbReference>
<protein>
    <submittedName>
        <fullName evidence="2">DUF815 domain-containing protein</fullName>
    </submittedName>
</protein>
<dbReference type="OrthoDB" id="9812140at2"/>
<gene>
    <name evidence="1" type="ORF">GRI94_03725</name>
    <name evidence="2" type="ORF">GRI94_17815</name>
</gene>
<dbReference type="AlphaFoldDB" id="A0A845ATQ5"/>
<dbReference type="PANTHER" id="PTHR42935">
    <property type="entry name" value="SLR0930 PROTEIN"/>
    <property type="match status" value="1"/>
</dbReference>
<accession>A0A845ATQ5</accession>
<dbReference type="InterPro" id="IPR027417">
    <property type="entry name" value="P-loop_NTPase"/>
</dbReference>
<dbReference type="RefSeq" id="WP_160778423.1">
    <property type="nucleotide sequence ID" value="NZ_BAAAZF010000001.1"/>
</dbReference>
<dbReference type="InterPro" id="IPR008533">
    <property type="entry name" value="DUF815"/>
</dbReference>
<keyword evidence="3" id="KW-1185">Reference proteome</keyword>
<dbReference type="SUPFAM" id="SSF52540">
    <property type="entry name" value="P-loop containing nucleoside triphosphate hydrolases"/>
    <property type="match status" value="1"/>
</dbReference>
<name>A0A845ATQ5_9SPHN</name>
<dbReference type="EMBL" id="WTYE01000001">
    <property type="protein sequence ID" value="MXP30930.1"/>
    <property type="molecule type" value="Genomic_DNA"/>
</dbReference>
<sequence>MSDQGDPLARIADALERLSPPHIDPDWSAYPAHFWNGHTTRGLARIEAPTLEQLRGIDRQKSVVTSNVARHAQGHAAHDMLLWGSRGMGKSALIRAAVISSQSSGHPLVLVQASNASLDRLPRLFDALGQVERQFIVLLDDIGFAVADRHELRQLRSFLEGGIEPRPANIRLAVTTNQRAIVERSASEQSGSLHERDTLDDSLALADRFGLSVGFHACSQAEYLEIISAYADPLELTYDTGSALEWVRQRGAQSGRTAWQYVVELAGRAGRTL</sequence>